<evidence type="ECO:0000256" key="1">
    <source>
        <dbReference type="ARBA" id="ARBA00009836"/>
    </source>
</evidence>
<dbReference type="Gramene" id="EFJ37351">
    <property type="protein sequence ID" value="EFJ37351"/>
    <property type="gene ID" value="SELMODRAFT_403616"/>
</dbReference>
<dbReference type="Pfam" id="PF01885">
    <property type="entry name" value="PTS_2-RNA"/>
    <property type="match status" value="1"/>
</dbReference>
<dbReference type="Gene3D" id="3.20.170.30">
    <property type="match status" value="1"/>
</dbReference>
<comment type="similarity">
    <text evidence="1">Belongs to the KptA/TPT1 family.</text>
</comment>
<dbReference type="InterPro" id="IPR002745">
    <property type="entry name" value="Ptrans_KptA/Tpt1"/>
</dbReference>
<dbReference type="AlphaFoldDB" id="D8QRZ6"/>
<dbReference type="HOGENOM" id="CLU_052998_1_1_1"/>
<dbReference type="KEGG" id="smo:SELMODRAFT_403616"/>
<sequence>MISQAHQTYYHRQRHKYQNTVPDPLPPATQLSLPIRSNGYVKVEDILQLTIRMHTKIPVEEVLWVVERNPNQCYSTIIKGGELFIRANQGYSMKVVASDIVLTEITSVDQVPVCVHSTFWCFLLSIMRTGLNWTCWNHVHFAIGLPKEEGVISGMMDSVEVLIYLNVAKVLLTEGFAGVMPCEYFEKAKVVN</sequence>
<keyword evidence="3" id="KW-0520">NAD</keyword>
<dbReference type="InParanoid" id="D8QRZ6"/>
<protein>
    <recommendedName>
        <fullName evidence="6">2'-phosphotransferase</fullName>
    </recommendedName>
</protein>
<dbReference type="GO" id="GO:0000215">
    <property type="term" value="F:tRNA 2'-phosphotransferase activity"/>
    <property type="evidence" value="ECO:0000318"/>
    <property type="project" value="GO_Central"/>
</dbReference>
<accession>D8QRZ6</accession>
<evidence type="ECO:0000313" key="5">
    <source>
        <dbReference type="Proteomes" id="UP000001514"/>
    </source>
</evidence>
<reference evidence="4 5" key="1">
    <citation type="journal article" date="2011" name="Science">
        <title>The Selaginella genome identifies genetic changes associated with the evolution of vascular plants.</title>
        <authorList>
            <person name="Banks J.A."/>
            <person name="Nishiyama T."/>
            <person name="Hasebe M."/>
            <person name="Bowman J.L."/>
            <person name="Gribskov M."/>
            <person name="dePamphilis C."/>
            <person name="Albert V.A."/>
            <person name="Aono N."/>
            <person name="Aoyama T."/>
            <person name="Ambrose B.A."/>
            <person name="Ashton N.W."/>
            <person name="Axtell M.J."/>
            <person name="Barker E."/>
            <person name="Barker M.S."/>
            <person name="Bennetzen J.L."/>
            <person name="Bonawitz N.D."/>
            <person name="Chapple C."/>
            <person name="Cheng C."/>
            <person name="Correa L.G."/>
            <person name="Dacre M."/>
            <person name="DeBarry J."/>
            <person name="Dreyer I."/>
            <person name="Elias M."/>
            <person name="Engstrom E.M."/>
            <person name="Estelle M."/>
            <person name="Feng L."/>
            <person name="Finet C."/>
            <person name="Floyd S.K."/>
            <person name="Frommer W.B."/>
            <person name="Fujita T."/>
            <person name="Gramzow L."/>
            <person name="Gutensohn M."/>
            <person name="Harholt J."/>
            <person name="Hattori M."/>
            <person name="Heyl A."/>
            <person name="Hirai T."/>
            <person name="Hiwatashi Y."/>
            <person name="Ishikawa M."/>
            <person name="Iwata M."/>
            <person name="Karol K.G."/>
            <person name="Koehler B."/>
            <person name="Kolukisaoglu U."/>
            <person name="Kubo M."/>
            <person name="Kurata T."/>
            <person name="Lalonde S."/>
            <person name="Li K."/>
            <person name="Li Y."/>
            <person name="Litt A."/>
            <person name="Lyons E."/>
            <person name="Manning G."/>
            <person name="Maruyama T."/>
            <person name="Michael T.P."/>
            <person name="Mikami K."/>
            <person name="Miyazaki S."/>
            <person name="Morinaga S."/>
            <person name="Murata T."/>
            <person name="Mueller-Roeber B."/>
            <person name="Nelson D.R."/>
            <person name="Obara M."/>
            <person name="Oguri Y."/>
            <person name="Olmstead R.G."/>
            <person name="Onodera N."/>
            <person name="Petersen B.L."/>
            <person name="Pils B."/>
            <person name="Prigge M."/>
            <person name="Rensing S.A."/>
            <person name="Riano-Pachon D.M."/>
            <person name="Roberts A.W."/>
            <person name="Sato Y."/>
            <person name="Scheller H.V."/>
            <person name="Schulz B."/>
            <person name="Schulz C."/>
            <person name="Shakirov E.V."/>
            <person name="Shibagaki N."/>
            <person name="Shinohara N."/>
            <person name="Shippen D.E."/>
            <person name="Soerensen I."/>
            <person name="Sotooka R."/>
            <person name="Sugimoto N."/>
            <person name="Sugita M."/>
            <person name="Sumikawa N."/>
            <person name="Tanurdzic M."/>
            <person name="Theissen G."/>
            <person name="Ulvskov P."/>
            <person name="Wakazuki S."/>
            <person name="Weng J.K."/>
            <person name="Willats W.W."/>
            <person name="Wipf D."/>
            <person name="Wolf P.G."/>
            <person name="Yang L."/>
            <person name="Zimmer A.D."/>
            <person name="Zhu Q."/>
            <person name="Mitros T."/>
            <person name="Hellsten U."/>
            <person name="Loque D."/>
            <person name="Otillar R."/>
            <person name="Salamov A."/>
            <person name="Schmutz J."/>
            <person name="Shapiro H."/>
            <person name="Lindquist E."/>
            <person name="Lucas S."/>
            <person name="Rokhsar D."/>
            <person name="Grigoriev I.V."/>
        </authorList>
    </citation>
    <scope>NUCLEOTIDE SEQUENCE [LARGE SCALE GENOMIC DNA]</scope>
</reference>
<dbReference type="EMBL" id="GL377566">
    <property type="protein sequence ID" value="EFJ37351.1"/>
    <property type="molecule type" value="Genomic_DNA"/>
</dbReference>
<keyword evidence="2" id="KW-0808">Transferase</keyword>
<dbReference type="SUPFAM" id="SSF56399">
    <property type="entry name" value="ADP-ribosylation"/>
    <property type="match status" value="1"/>
</dbReference>
<name>D8QRZ6_SELML</name>
<proteinExistence type="inferred from homology"/>
<dbReference type="GO" id="GO:0006388">
    <property type="term" value="P:tRNA splicing, via endonucleolytic cleavage and ligation"/>
    <property type="evidence" value="ECO:0000318"/>
    <property type="project" value="GO_Central"/>
</dbReference>
<keyword evidence="5" id="KW-1185">Reference proteome</keyword>
<evidence type="ECO:0000256" key="2">
    <source>
        <dbReference type="ARBA" id="ARBA00022679"/>
    </source>
</evidence>
<evidence type="ECO:0000313" key="4">
    <source>
        <dbReference type="EMBL" id="EFJ37351.1"/>
    </source>
</evidence>
<gene>
    <name evidence="4" type="ORF">SELMODRAFT_403616</name>
</gene>
<dbReference type="InterPro" id="IPR042081">
    <property type="entry name" value="RNA_2'-PTrans_C"/>
</dbReference>
<dbReference type="PANTHER" id="PTHR12684">
    <property type="entry name" value="PUTATIVE PHOSPHOTRANSFERASE"/>
    <property type="match status" value="1"/>
</dbReference>
<organism evidence="5">
    <name type="scientific">Selaginella moellendorffii</name>
    <name type="common">Spikemoss</name>
    <dbReference type="NCBI Taxonomy" id="88036"/>
    <lineage>
        <taxon>Eukaryota</taxon>
        <taxon>Viridiplantae</taxon>
        <taxon>Streptophyta</taxon>
        <taxon>Embryophyta</taxon>
        <taxon>Tracheophyta</taxon>
        <taxon>Lycopodiopsida</taxon>
        <taxon>Selaginellales</taxon>
        <taxon>Selaginellaceae</taxon>
        <taxon>Selaginella</taxon>
    </lineage>
</organism>
<dbReference type="Proteomes" id="UP000001514">
    <property type="component" value="Unassembled WGS sequence"/>
</dbReference>
<evidence type="ECO:0000256" key="3">
    <source>
        <dbReference type="ARBA" id="ARBA00023027"/>
    </source>
</evidence>
<evidence type="ECO:0008006" key="6">
    <source>
        <dbReference type="Google" id="ProtNLM"/>
    </source>
</evidence>
<dbReference type="PANTHER" id="PTHR12684:SF2">
    <property type="entry name" value="TRNA 2'-PHOSPHOTRANSFERASE 1"/>
    <property type="match status" value="1"/>
</dbReference>
<dbReference type="eggNOG" id="KOG2278">
    <property type="taxonomic scope" value="Eukaryota"/>
</dbReference>